<proteinExistence type="inferred from homology"/>
<dbReference type="Pfam" id="PF03780">
    <property type="entry name" value="Asp23"/>
    <property type="match status" value="1"/>
</dbReference>
<feature type="transmembrane region" description="Helical" evidence="2">
    <location>
        <begin position="7"/>
        <end position="31"/>
    </location>
</feature>
<dbReference type="AlphaFoldDB" id="A0A154BUB5"/>
<name>A0A154BUB5_ANASB</name>
<reference evidence="3 4" key="1">
    <citation type="submission" date="2016-02" db="EMBL/GenBank/DDBJ databases">
        <title>Anaerosporomusa subterraneum gen. nov., sp. nov., a spore-forming obligate anaerobe isolated from saprolite.</title>
        <authorList>
            <person name="Choi J.K."/>
            <person name="Shah M."/>
            <person name="Yee N."/>
        </authorList>
    </citation>
    <scope>NUCLEOTIDE SEQUENCE [LARGE SCALE GENOMIC DNA]</scope>
    <source>
        <strain evidence="3 4">RU4</strain>
    </source>
</reference>
<keyword evidence="4" id="KW-1185">Reference proteome</keyword>
<accession>A0A154BUB5</accession>
<keyword evidence="2" id="KW-0472">Membrane</keyword>
<keyword evidence="2" id="KW-1133">Transmembrane helix</keyword>
<dbReference type="RefSeq" id="WP_066240021.1">
    <property type="nucleotide sequence ID" value="NZ_LSGP01000013.1"/>
</dbReference>
<comment type="caution">
    <text evidence="3">The sequence shown here is derived from an EMBL/GenBank/DDBJ whole genome shotgun (WGS) entry which is preliminary data.</text>
</comment>
<feature type="transmembrane region" description="Helical" evidence="2">
    <location>
        <begin position="51"/>
        <end position="68"/>
    </location>
</feature>
<dbReference type="Proteomes" id="UP000076268">
    <property type="component" value="Unassembled WGS sequence"/>
</dbReference>
<dbReference type="STRING" id="1794912.AXX12_05295"/>
<dbReference type="OrthoDB" id="1679795at2"/>
<evidence type="ECO:0000256" key="2">
    <source>
        <dbReference type="SAM" id="Phobius"/>
    </source>
</evidence>
<dbReference type="NCBIfam" id="NF033218">
    <property type="entry name" value="anchor_AmaP"/>
    <property type="match status" value="1"/>
</dbReference>
<sequence>MGILDRIILTIYTFLLTFLSLGVILLSLRLISMDWVRTSIESIAGRWEAGLVGAVFLLVSLRLLLAGLRSRRGGKSITHHTNLGDVHVSLDAVENLVEKTARHTRGVRGVKVSVQHANAGVSIILKIVVSPDSNIPAVTDEIQQRVSESIKNTVGIEPVDIRVVVDNIANDFKAKRVE</sequence>
<evidence type="ECO:0008006" key="5">
    <source>
        <dbReference type="Google" id="ProtNLM"/>
    </source>
</evidence>
<organism evidence="3 4">
    <name type="scientific">Anaerosporomusa subterranea</name>
    <dbReference type="NCBI Taxonomy" id="1794912"/>
    <lineage>
        <taxon>Bacteria</taxon>
        <taxon>Bacillati</taxon>
        <taxon>Bacillota</taxon>
        <taxon>Negativicutes</taxon>
        <taxon>Acetonemataceae</taxon>
        <taxon>Anaerosporomusa</taxon>
    </lineage>
</organism>
<gene>
    <name evidence="3" type="ORF">AXX12_05295</name>
</gene>
<comment type="similarity">
    <text evidence="1">Belongs to the asp23 family.</text>
</comment>
<keyword evidence="2" id="KW-0812">Transmembrane</keyword>
<evidence type="ECO:0000256" key="1">
    <source>
        <dbReference type="ARBA" id="ARBA00005721"/>
    </source>
</evidence>
<dbReference type="EMBL" id="LSGP01000013">
    <property type="protein sequence ID" value="KYZ77522.1"/>
    <property type="molecule type" value="Genomic_DNA"/>
</dbReference>
<protein>
    <recommendedName>
        <fullName evidence="5">Alkaline shock response membrane anchor protein AmaP</fullName>
    </recommendedName>
</protein>
<dbReference type="InterPro" id="IPR005531">
    <property type="entry name" value="Asp23"/>
</dbReference>
<evidence type="ECO:0000313" key="3">
    <source>
        <dbReference type="EMBL" id="KYZ77522.1"/>
    </source>
</evidence>
<evidence type="ECO:0000313" key="4">
    <source>
        <dbReference type="Proteomes" id="UP000076268"/>
    </source>
</evidence>